<dbReference type="OrthoDB" id="1955013at2"/>
<name>A0A3G1KVT3_FORW1</name>
<dbReference type="RefSeq" id="WP_148135810.1">
    <property type="nucleotide sequence ID" value="NZ_CP017634.1"/>
</dbReference>
<evidence type="ECO:0008006" key="4">
    <source>
        <dbReference type="Google" id="ProtNLM"/>
    </source>
</evidence>
<reference evidence="2 3" key="1">
    <citation type="submission" date="2016-10" db="EMBL/GenBank/DDBJ databases">
        <title>Complete Genome Sequence of Peptococcaceae strain DCMF.</title>
        <authorList>
            <person name="Edwards R.J."/>
            <person name="Holland S.I."/>
            <person name="Deshpande N.P."/>
            <person name="Wong Y.K."/>
            <person name="Ertan H."/>
            <person name="Manefield M."/>
            <person name="Russell T.L."/>
            <person name="Lee M.J."/>
        </authorList>
    </citation>
    <scope>NUCLEOTIDE SEQUENCE [LARGE SCALE GENOMIC DNA]</scope>
    <source>
        <strain evidence="2 3">DCMF</strain>
    </source>
</reference>
<proteinExistence type="predicted"/>
<sequence length="164" mass="18557">MMRHFSDEEWLVFKEGMVPPDLGQKMENHLVECDRCRERFLMLFGDKEIGAAETLLSEDFTDRVLDALGQEKGLFPKEKKRVSRPNKDSAVYFAVAAAITILLMGSGIFQSLVDIVPQFASRANVQEQWAGEKTGIGWSEKLVDQTADWMQNFEMQGRGGSSFD</sequence>
<organism evidence="2 3">
    <name type="scientific">Formimonas warabiya</name>
    <dbReference type="NCBI Taxonomy" id="1761012"/>
    <lineage>
        <taxon>Bacteria</taxon>
        <taxon>Bacillati</taxon>
        <taxon>Bacillota</taxon>
        <taxon>Clostridia</taxon>
        <taxon>Eubacteriales</taxon>
        <taxon>Peptococcaceae</taxon>
        <taxon>Candidatus Formimonas</taxon>
    </lineage>
</organism>
<evidence type="ECO:0000313" key="2">
    <source>
        <dbReference type="EMBL" id="ATW26497.1"/>
    </source>
</evidence>
<accession>A0A3G1KVT3</accession>
<gene>
    <name evidence="2" type="ORF">DCMF_18625</name>
</gene>
<dbReference type="Proteomes" id="UP000323521">
    <property type="component" value="Chromosome"/>
</dbReference>
<keyword evidence="1" id="KW-1133">Transmembrane helix</keyword>
<dbReference type="AlphaFoldDB" id="A0A3G1KVT3"/>
<protein>
    <recommendedName>
        <fullName evidence="4">Zf-HC2 domain-containing protein</fullName>
    </recommendedName>
</protein>
<evidence type="ECO:0000256" key="1">
    <source>
        <dbReference type="SAM" id="Phobius"/>
    </source>
</evidence>
<dbReference type="EMBL" id="CP017634">
    <property type="protein sequence ID" value="ATW26497.1"/>
    <property type="molecule type" value="Genomic_DNA"/>
</dbReference>
<keyword evidence="1" id="KW-0472">Membrane</keyword>
<dbReference type="KEGG" id="fwa:DCMF_18625"/>
<keyword evidence="1" id="KW-0812">Transmembrane</keyword>
<keyword evidence="3" id="KW-1185">Reference proteome</keyword>
<feature type="transmembrane region" description="Helical" evidence="1">
    <location>
        <begin position="89"/>
        <end position="109"/>
    </location>
</feature>
<evidence type="ECO:0000313" key="3">
    <source>
        <dbReference type="Proteomes" id="UP000323521"/>
    </source>
</evidence>